<protein>
    <submittedName>
        <fullName evidence="1">Uncharacterized protein</fullName>
    </submittedName>
</protein>
<organism evidence="1 2">
    <name type="scientific">Ramlibacter cellulosilyticus</name>
    <dbReference type="NCBI Taxonomy" id="2764187"/>
    <lineage>
        <taxon>Bacteria</taxon>
        <taxon>Pseudomonadati</taxon>
        <taxon>Pseudomonadota</taxon>
        <taxon>Betaproteobacteria</taxon>
        <taxon>Burkholderiales</taxon>
        <taxon>Comamonadaceae</taxon>
        <taxon>Ramlibacter</taxon>
    </lineage>
</organism>
<reference evidence="1" key="1">
    <citation type="submission" date="2020-08" db="EMBL/GenBank/DDBJ databases">
        <title>Ramlibacter sp. USB13 16S ribosomal RNA gene genome sequencing and assembly.</title>
        <authorList>
            <person name="Kang M."/>
        </authorList>
    </citation>
    <scope>NUCLEOTIDE SEQUENCE</scope>
    <source>
        <strain evidence="1">USB13</strain>
    </source>
</reference>
<name>A0A923MV25_9BURK</name>
<dbReference type="Proteomes" id="UP000608513">
    <property type="component" value="Unassembled WGS sequence"/>
</dbReference>
<evidence type="ECO:0000313" key="1">
    <source>
        <dbReference type="EMBL" id="MBC5786392.1"/>
    </source>
</evidence>
<proteinExistence type="predicted"/>
<gene>
    <name evidence="1" type="ORF">H8N03_25870</name>
</gene>
<dbReference type="AlphaFoldDB" id="A0A923MV25"/>
<keyword evidence="2" id="KW-1185">Reference proteome</keyword>
<dbReference type="EMBL" id="JACORT010000019">
    <property type="protein sequence ID" value="MBC5786392.1"/>
    <property type="molecule type" value="Genomic_DNA"/>
</dbReference>
<evidence type="ECO:0000313" key="2">
    <source>
        <dbReference type="Proteomes" id="UP000608513"/>
    </source>
</evidence>
<comment type="caution">
    <text evidence="1">The sequence shown here is derived from an EMBL/GenBank/DDBJ whole genome shotgun (WGS) entry which is preliminary data.</text>
</comment>
<sequence length="156" mass="18026">MDEAVHVLLKGHLLIEEALNRILEQYVFHREHLEDARLTFNQKVLIGRSLALRKNNIGEWELIAAINTLRNELAHRLNSPERERKLKRVKELYFREAAGFPAMEEVKAAPDAHVLMNACGHCAGFLLAFEEDSKMFRRMIHGMDRASNPDQPPFDL</sequence>
<accession>A0A923MV25</accession>